<gene>
    <name evidence="1" type="ORF">SAMEA2554242_00333</name>
</gene>
<name>A0A4J2EQ94_STREE</name>
<evidence type="ECO:0000313" key="1">
    <source>
        <dbReference type="EMBL" id="VNQ68634.1"/>
    </source>
</evidence>
<dbReference type="RefSeq" id="WP_061477757.1">
    <property type="nucleotide sequence ID" value="NZ_JAQSVO010000001.1"/>
</dbReference>
<accession>A0A4J2EQ94</accession>
<dbReference type="Gene3D" id="1.10.3290.10">
    <property type="entry name" value="Fido-like domain"/>
    <property type="match status" value="1"/>
</dbReference>
<dbReference type="EMBL" id="CAATIQ010000001">
    <property type="protein sequence ID" value="VNQ68634.1"/>
    <property type="molecule type" value="Genomic_DNA"/>
</dbReference>
<sequence>MKRKCYYSYDYIDPNNLYTYPGSSVLRNKQEERDEKKARELEYRMVASKSLKLFINPILEKLKRDNSLITS</sequence>
<protein>
    <submittedName>
        <fullName evidence="1">Filamentation induced by cAMP protein fic</fullName>
    </submittedName>
</protein>
<proteinExistence type="predicted"/>
<dbReference type="InterPro" id="IPR036597">
    <property type="entry name" value="Fido-like_dom_sf"/>
</dbReference>
<organism evidence="1">
    <name type="scientific">Streptococcus pneumoniae</name>
    <dbReference type="NCBI Taxonomy" id="1313"/>
    <lineage>
        <taxon>Bacteria</taxon>
        <taxon>Bacillati</taxon>
        <taxon>Bacillota</taxon>
        <taxon>Bacilli</taxon>
        <taxon>Lactobacillales</taxon>
        <taxon>Streptococcaceae</taxon>
        <taxon>Streptococcus</taxon>
    </lineage>
</organism>
<reference evidence="1" key="1">
    <citation type="submission" date="2019-04" db="EMBL/GenBank/DDBJ databases">
        <authorList>
            <consortium name="Pathogen Informatics"/>
        </authorList>
    </citation>
    <scope>NUCLEOTIDE SEQUENCE</scope>
    <source>
        <strain evidence="1">GPSC10</strain>
    </source>
</reference>
<dbReference type="AlphaFoldDB" id="A0A4J2EQ94"/>